<dbReference type="PANTHER" id="PTHR45033">
    <property type="match status" value="1"/>
</dbReference>
<gene>
    <name evidence="2" type="ORF">FNAPI_3246</name>
</gene>
<evidence type="ECO:0000313" key="2">
    <source>
        <dbReference type="EMBL" id="KAF5562350.1"/>
    </source>
</evidence>
<sequence>MSLPQNSTQWVVKRFDGPSGLEMQVAPIPQLGPNDVIIKIHAISLNYHDVGTTRGHYEHSLKDVVPVSDGSGVIIAIGSNVQNFQIGDRVTTIMNGAHLAGPMKPHYMGALLGNAYNGVLQEYAVIPAQYAIALPHNLSFIEGSTLPVAGLTAWNALFSAQERSLRPGQWVLTQGTGGVSTFAILFAKAAGAKVIATTSSAEKAKRLQEIGADHVINYREVEDWGAQAQALTPGEEGVDIVVEIGGGATLKQSLVAVKMDGLISVVGVRAGTHPKEQPVLMDMFFRFCTTRTAYVGPRVQFEEMNRAIEANNIKPATFDTIHSKSILQANEVPNYDRPSILYAYAESEVARANLEYFVVVGLHSAADFVFIFNGETNADSLIPDAPNIRIIHRNNTCFDLGAYGEVLRTDSLWTHYRRFITMNASIRGPFLPYWAQGKSACWSDLYLDRINEKVKLVGMSANCMPRFHIQSMIWATDSVGMKLLLFPNSSTLSPADDFGAAGAPVAYHSCYDGWHSAVHAEVGTAEMIIAAGYDVDAMMEAYHKSKGFRYDCHADGVGDLLFNGRYFGSNIHPYETIFIKANRNIDPKLLKSLTEWHLAEGRRSWDICKSYT</sequence>
<evidence type="ECO:0000259" key="1">
    <source>
        <dbReference type="SMART" id="SM00829"/>
    </source>
</evidence>
<organism evidence="2 3">
    <name type="scientific">Fusarium napiforme</name>
    <dbReference type="NCBI Taxonomy" id="42672"/>
    <lineage>
        <taxon>Eukaryota</taxon>
        <taxon>Fungi</taxon>
        <taxon>Dikarya</taxon>
        <taxon>Ascomycota</taxon>
        <taxon>Pezizomycotina</taxon>
        <taxon>Sordariomycetes</taxon>
        <taxon>Hypocreomycetidae</taxon>
        <taxon>Hypocreales</taxon>
        <taxon>Nectriaceae</taxon>
        <taxon>Fusarium</taxon>
        <taxon>Fusarium fujikuroi species complex</taxon>
    </lineage>
</organism>
<dbReference type="Proteomes" id="UP000574317">
    <property type="component" value="Unassembled WGS sequence"/>
</dbReference>
<keyword evidence="3" id="KW-1185">Reference proteome</keyword>
<dbReference type="Gene3D" id="3.40.50.720">
    <property type="entry name" value="NAD(P)-binding Rossmann-like Domain"/>
    <property type="match status" value="1"/>
</dbReference>
<dbReference type="PANTHER" id="PTHR45033:SF2">
    <property type="entry name" value="ZINC-TYPE ALCOHOL DEHYDROGENASE-LIKE PROTEIN C1773.06C"/>
    <property type="match status" value="1"/>
</dbReference>
<proteinExistence type="predicted"/>
<accession>A0A8H5JV29</accession>
<dbReference type="InterPro" id="IPR013149">
    <property type="entry name" value="ADH-like_C"/>
</dbReference>
<protein>
    <submittedName>
        <fullName evidence="2">Alcohol dehydrogenase superfamily zinc-containing protein</fullName>
    </submittedName>
</protein>
<reference evidence="2 3" key="1">
    <citation type="submission" date="2020-05" db="EMBL/GenBank/DDBJ databases">
        <title>Identification and distribution of gene clusters putatively required for synthesis of sphingolipid metabolism inhibitors in phylogenetically diverse species of the filamentous fungus Fusarium.</title>
        <authorList>
            <person name="Kim H.-S."/>
            <person name="Busman M."/>
            <person name="Brown D.W."/>
            <person name="Divon H."/>
            <person name="Uhlig S."/>
            <person name="Proctor R.H."/>
        </authorList>
    </citation>
    <scope>NUCLEOTIDE SEQUENCE [LARGE SCALE GENOMIC DNA]</scope>
    <source>
        <strain evidence="2 3">NRRL 25196</strain>
    </source>
</reference>
<dbReference type="Gene3D" id="3.90.180.10">
    <property type="entry name" value="Medium-chain alcohol dehydrogenases, catalytic domain"/>
    <property type="match status" value="1"/>
</dbReference>
<dbReference type="Pfam" id="PF00107">
    <property type="entry name" value="ADH_zinc_N"/>
    <property type="match status" value="1"/>
</dbReference>
<dbReference type="CDD" id="cd08276">
    <property type="entry name" value="MDR7"/>
    <property type="match status" value="1"/>
</dbReference>
<dbReference type="InterPro" id="IPR052711">
    <property type="entry name" value="Zinc_ADH-like"/>
</dbReference>
<dbReference type="InterPro" id="IPR013154">
    <property type="entry name" value="ADH-like_N"/>
</dbReference>
<name>A0A8H5JV29_9HYPO</name>
<dbReference type="InterPro" id="IPR011032">
    <property type="entry name" value="GroES-like_sf"/>
</dbReference>
<dbReference type="InterPro" id="IPR036291">
    <property type="entry name" value="NAD(P)-bd_dom_sf"/>
</dbReference>
<evidence type="ECO:0000313" key="3">
    <source>
        <dbReference type="Proteomes" id="UP000574317"/>
    </source>
</evidence>
<dbReference type="SMART" id="SM00829">
    <property type="entry name" value="PKS_ER"/>
    <property type="match status" value="1"/>
</dbReference>
<dbReference type="GO" id="GO:0016491">
    <property type="term" value="F:oxidoreductase activity"/>
    <property type="evidence" value="ECO:0007669"/>
    <property type="project" value="InterPro"/>
</dbReference>
<dbReference type="SUPFAM" id="SSF50129">
    <property type="entry name" value="GroES-like"/>
    <property type="match status" value="1"/>
</dbReference>
<dbReference type="AlphaFoldDB" id="A0A8H5JV29"/>
<dbReference type="EMBL" id="JAAOAO010000113">
    <property type="protein sequence ID" value="KAF5562350.1"/>
    <property type="molecule type" value="Genomic_DNA"/>
</dbReference>
<dbReference type="Pfam" id="PF08240">
    <property type="entry name" value="ADH_N"/>
    <property type="match status" value="1"/>
</dbReference>
<comment type="caution">
    <text evidence="2">The sequence shown here is derived from an EMBL/GenBank/DDBJ whole genome shotgun (WGS) entry which is preliminary data.</text>
</comment>
<feature type="domain" description="Enoyl reductase (ER)" evidence="1">
    <location>
        <begin position="17"/>
        <end position="327"/>
    </location>
</feature>
<dbReference type="SUPFAM" id="SSF51735">
    <property type="entry name" value="NAD(P)-binding Rossmann-fold domains"/>
    <property type="match status" value="1"/>
</dbReference>
<dbReference type="InterPro" id="IPR020843">
    <property type="entry name" value="ER"/>
</dbReference>